<evidence type="ECO:0000256" key="1">
    <source>
        <dbReference type="ARBA" id="ARBA00010641"/>
    </source>
</evidence>
<feature type="domain" description="RNA polymerase sigma-70 region 2" evidence="6">
    <location>
        <begin position="16"/>
        <end position="76"/>
    </location>
</feature>
<evidence type="ECO:0000256" key="4">
    <source>
        <dbReference type="ARBA" id="ARBA00023163"/>
    </source>
</evidence>
<dbReference type="SUPFAM" id="SSF88659">
    <property type="entry name" value="Sigma3 and sigma4 domains of RNA polymerase sigma factors"/>
    <property type="match status" value="1"/>
</dbReference>
<dbReference type="InterPro" id="IPR007627">
    <property type="entry name" value="RNA_pol_sigma70_r2"/>
</dbReference>
<evidence type="ECO:0000256" key="2">
    <source>
        <dbReference type="ARBA" id="ARBA00023015"/>
    </source>
</evidence>
<keyword evidence="2" id="KW-0805">Transcription regulation</keyword>
<dbReference type="RefSeq" id="WP_344724581.1">
    <property type="nucleotide sequence ID" value="NZ_BAAAUS010000026.1"/>
</dbReference>
<dbReference type="InterPro" id="IPR013325">
    <property type="entry name" value="RNA_pol_sigma_r2"/>
</dbReference>
<dbReference type="InterPro" id="IPR013249">
    <property type="entry name" value="RNA_pol_sigma70_r4_t2"/>
</dbReference>
<evidence type="ECO:0000259" key="6">
    <source>
        <dbReference type="Pfam" id="PF04542"/>
    </source>
</evidence>
<dbReference type="Pfam" id="PF04542">
    <property type="entry name" value="Sigma70_r2"/>
    <property type="match status" value="1"/>
</dbReference>
<comment type="similarity">
    <text evidence="1">Belongs to the sigma-70 factor family. ECF subfamily.</text>
</comment>
<dbReference type="InterPro" id="IPR013324">
    <property type="entry name" value="RNA_pol_sigma_r3/r4-like"/>
</dbReference>
<accession>A0ABW4ETM7</accession>
<keyword evidence="4" id="KW-0804">Transcription</keyword>
<keyword evidence="3" id="KW-0731">Sigma factor</keyword>
<dbReference type="InterPro" id="IPR052704">
    <property type="entry name" value="ECF_Sigma-70_Domain"/>
</dbReference>
<feature type="domain" description="RNA polymerase sigma factor 70 region 4 type 2" evidence="7">
    <location>
        <begin position="110"/>
        <end position="161"/>
    </location>
</feature>
<name>A0ABW4ETM7_9PSEU</name>
<dbReference type="EMBL" id="JBHUCO010000011">
    <property type="protein sequence ID" value="MFD1517817.1"/>
    <property type="molecule type" value="Genomic_DNA"/>
</dbReference>
<organism evidence="8 9">
    <name type="scientific">Pseudonocardia yunnanensis</name>
    <dbReference type="NCBI Taxonomy" id="58107"/>
    <lineage>
        <taxon>Bacteria</taxon>
        <taxon>Bacillati</taxon>
        <taxon>Actinomycetota</taxon>
        <taxon>Actinomycetes</taxon>
        <taxon>Pseudonocardiales</taxon>
        <taxon>Pseudonocardiaceae</taxon>
        <taxon>Pseudonocardia</taxon>
    </lineage>
</organism>
<sequence length="230" mass="25871">MTDPAVADAAADFEILRSRLFGIAYRILGGVFDAEDVVQDVWIRWQGTDRARVRDRVAFLVTVTTRIALNAATSSRARREVSVAGRLSERDFASADPAIEAERSEEFELAVHLLIERLPPVERAVYVLREAFDCPFRDIAKALGFSESNARQLAYRARRHLAEHDTTRSSRQTGPTPDVRDRMRQLFSITSPPLHSRPCTMPAARTHLMCTRRPSSLRKKTGVEPAVEAQ</sequence>
<proteinExistence type="inferred from homology"/>
<dbReference type="PANTHER" id="PTHR30173:SF36">
    <property type="entry name" value="ECF RNA POLYMERASE SIGMA FACTOR SIGJ"/>
    <property type="match status" value="1"/>
</dbReference>
<reference evidence="9" key="1">
    <citation type="journal article" date="2019" name="Int. J. Syst. Evol. Microbiol.">
        <title>The Global Catalogue of Microorganisms (GCM) 10K type strain sequencing project: providing services to taxonomists for standard genome sequencing and annotation.</title>
        <authorList>
            <consortium name="The Broad Institute Genomics Platform"/>
            <consortium name="The Broad Institute Genome Sequencing Center for Infectious Disease"/>
            <person name="Wu L."/>
            <person name="Ma J."/>
        </authorList>
    </citation>
    <scope>NUCLEOTIDE SEQUENCE [LARGE SCALE GENOMIC DNA]</scope>
    <source>
        <strain evidence="9">CCM 7043</strain>
    </source>
</reference>
<feature type="region of interest" description="Disordered" evidence="5">
    <location>
        <begin position="210"/>
        <end position="230"/>
    </location>
</feature>
<dbReference type="InterPro" id="IPR036388">
    <property type="entry name" value="WH-like_DNA-bd_sf"/>
</dbReference>
<dbReference type="PANTHER" id="PTHR30173">
    <property type="entry name" value="SIGMA 19 FACTOR"/>
    <property type="match status" value="1"/>
</dbReference>
<dbReference type="Pfam" id="PF08281">
    <property type="entry name" value="Sigma70_r4_2"/>
    <property type="match status" value="1"/>
</dbReference>
<evidence type="ECO:0000259" key="7">
    <source>
        <dbReference type="Pfam" id="PF08281"/>
    </source>
</evidence>
<evidence type="ECO:0000313" key="8">
    <source>
        <dbReference type="EMBL" id="MFD1517817.1"/>
    </source>
</evidence>
<keyword evidence="9" id="KW-1185">Reference proteome</keyword>
<comment type="caution">
    <text evidence="8">The sequence shown here is derived from an EMBL/GenBank/DDBJ whole genome shotgun (WGS) entry which is preliminary data.</text>
</comment>
<gene>
    <name evidence="8" type="ORF">ACFSJD_09975</name>
</gene>
<dbReference type="Gene3D" id="1.10.1740.10">
    <property type="match status" value="1"/>
</dbReference>
<evidence type="ECO:0000313" key="9">
    <source>
        <dbReference type="Proteomes" id="UP001597114"/>
    </source>
</evidence>
<dbReference type="Gene3D" id="1.10.10.10">
    <property type="entry name" value="Winged helix-like DNA-binding domain superfamily/Winged helix DNA-binding domain"/>
    <property type="match status" value="1"/>
</dbReference>
<dbReference type="InterPro" id="IPR014284">
    <property type="entry name" value="RNA_pol_sigma-70_dom"/>
</dbReference>
<protein>
    <submittedName>
        <fullName evidence="8">Sigma-70 family RNA polymerase sigma factor</fullName>
    </submittedName>
</protein>
<dbReference type="Proteomes" id="UP001597114">
    <property type="component" value="Unassembled WGS sequence"/>
</dbReference>
<dbReference type="NCBIfam" id="TIGR02937">
    <property type="entry name" value="sigma70-ECF"/>
    <property type="match status" value="1"/>
</dbReference>
<dbReference type="SUPFAM" id="SSF88946">
    <property type="entry name" value="Sigma2 domain of RNA polymerase sigma factors"/>
    <property type="match status" value="1"/>
</dbReference>
<feature type="region of interest" description="Disordered" evidence="5">
    <location>
        <begin position="160"/>
        <end position="181"/>
    </location>
</feature>
<evidence type="ECO:0000256" key="5">
    <source>
        <dbReference type="SAM" id="MobiDB-lite"/>
    </source>
</evidence>
<evidence type="ECO:0000256" key="3">
    <source>
        <dbReference type="ARBA" id="ARBA00023082"/>
    </source>
</evidence>